<feature type="domain" description="Carbohydrate kinase FGGY C-terminal" evidence="12">
    <location>
        <begin position="259"/>
        <end position="448"/>
    </location>
</feature>
<dbReference type="EMBL" id="CP008956">
    <property type="protein sequence ID" value="QJQ01337.1"/>
    <property type="molecule type" value="Genomic_DNA"/>
</dbReference>
<comment type="similarity">
    <text evidence="1 8 9">Belongs to the FGGY kinase family.</text>
</comment>
<evidence type="ECO:0000256" key="10">
    <source>
        <dbReference type="RuleBase" id="RU364073"/>
    </source>
</evidence>
<dbReference type="GO" id="GO:0042732">
    <property type="term" value="P:D-xylose metabolic process"/>
    <property type="evidence" value="ECO:0007669"/>
    <property type="project" value="UniProtKB-KW"/>
</dbReference>
<organism evidence="13 14">
    <name type="scientific">Herbaspirillum rubrisubalbicans Os34</name>
    <dbReference type="NCBI Taxonomy" id="1235827"/>
    <lineage>
        <taxon>Bacteria</taxon>
        <taxon>Pseudomonadati</taxon>
        <taxon>Pseudomonadota</taxon>
        <taxon>Betaproteobacteria</taxon>
        <taxon>Burkholderiales</taxon>
        <taxon>Oxalobacteraceae</taxon>
        <taxon>Herbaspirillum</taxon>
    </lineage>
</organism>
<dbReference type="EC" id="2.7.1.17" evidence="8 10"/>
<dbReference type="NCBIfam" id="TIGR01312">
    <property type="entry name" value="XylB"/>
    <property type="match status" value="1"/>
</dbReference>
<dbReference type="PIRSF" id="PIRSF000538">
    <property type="entry name" value="GlpK"/>
    <property type="match status" value="1"/>
</dbReference>
<comment type="function">
    <text evidence="8">Catalyzes the phosphorylation of D-xylulose to D-xylulose 5-phosphate.</text>
</comment>
<dbReference type="CDD" id="cd07808">
    <property type="entry name" value="ASKHA_NBD_FGGY_EcXK-like"/>
    <property type="match status" value="1"/>
</dbReference>
<evidence type="ECO:0000256" key="5">
    <source>
        <dbReference type="ARBA" id="ARBA00022777"/>
    </source>
</evidence>
<dbReference type="PANTHER" id="PTHR43095">
    <property type="entry name" value="SUGAR KINASE"/>
    <property type="match status" value="1"/>
</dbReference>
<dbReference type="InterPro" id="IPR000577">
    <property type="entry name" value="Carb_kinase_FGGY"/>
</dbReference>
<dbReference type="InterPro" id="IPR018485">
    <property type="entry name" value="FGGY_C"/>
</dbReference>
<keyword evidence="2 8" id="KW-0859">Xylose metabolism</keyword>
<evidence type="ECO:0000259" key="11">
    <source>
        <dbReference type="Pfam" id="PF00370"/>
    </source>
</evidence>
<keyword evidence="3 8" id="KW-0808">Transferase</keyword>
<evidence type="ECO:0000256" key="1">
    <source>
        <dbReference type="ARBA" id="ARBA00009156"/>
    </source>
</evidence>
<dbReference type="GO" id="GO:0005524">
    <property type="term" value="F:ATP binding"/>
    <property type="evidence" value="ECO:0007669"/>
    <property type="project" value="UniProtKB-UniRule"/>
</dbReference>
<evidence type="ECO:0000256" key="9">
    <source>
        <dbReference type="RuleBase" id="RU003733"/>
    </source>
</evidence>
<dbReference type="RefSeq" id="WP_017453571.1">
    <property type="nucleotide sequence ID" value="NZ_CP008956.1"/>
</dbReference>
<evidence type="ECO:0000256" key="2">
    <source>
        <dbReference type="ARBA" id="ARBA00022629"/>
    </source>
</evidence>
<feature type="active site" description="Proton acceptor" evidence="8">
    <location>
        <position position="240"/>
    </location>
</feature>
<accession>A0A6M3ZRZ7</accession>
<dbReference type="Pfam" id="PF00370">
    <property type="entry name" value="FGGY_N"/>
    <property type="match status" value="1"/>
</dbReference>
<evidence type="ECO:0000256" key="8">
    <source>
        <dbReference type="HAMAP-Rule" id="MF_02220"/>
    </source>
</evidence>
<evidence type="ECO:0000313" key="14">
    <source>
        <dbReference type="Proteomes" id="UP000501648"/>
    </source>
</evidence>
<dbReference type="AlphaFoldDB" id="A0A6M3ZRZ7"/>
<dbReference type="PANTHER" id="PTHR43095:SF5">
    <property type="entry name" value="XYLULOSE KINASE"/>
    <property type="match status" value="1"/>
</dbReference>
<evidence type="ECO:0000256" key="7">
    <source>
        <dbReference type="ARBA" id="ARBA00023277"/>
    </source>
</evidence>
<comment type="catalytic activity">
    <reaction evidence="8 10">
        <text>D-xylulose + ATP = D-xylulose 5-phosphate + ADP + H(+)</text>
        <dbReference type="Rhea" id="RHEA:10964"/>
        <dbReference type="ChEBI" id="CHEBI:15378"/>
        <dbReference type="ChEBI" id="CHEBI:17140"/>
        <dbReference type="ChEBI" id="CHEBI:30616"/>
        <dbReference type="ChEBI" id="CHEBI:57737"/>
        <dbReference type="ChEBI" id="CHEBI:456216"/>
        <dbReference type="EC" id="2.7.1.17"/>
    </reaction>
</comment>
<keyword evidence="5 8" id="KW-0418">Kinase</keyword>
<evidence type="ECO:0000313" key="13">
    <source>
        <dbReference type="EMBL" id="QJQ01337.1"/>
    </source>
</evidence>
<dbReference type="Pfam" id="PF02782">
    <property type="entry name" value="FGGY_C"/>
    <property type="match status" value="1"/>
</dbReference>
<dbReference type="GO" id="GO:0004856">
    <property type="term" value="F:D-xylulokinase activity"/>
    <property type="evidence" value="ECO:0007669"/>
    <property type="project" value="UniProtKB-UniRule"/>
</dbReference>
<reference evidence="13 14" key="1">
    <citation type="journal article" date="2012" name="J. Bacteriol.">
        <title>Genome sequence of the pathogenic Herbaspirillum seropedicae strain Os34, isolated from rice roots.</title>
        <authorList>
            <person name="Ye W."/>
            <person name="Ye S."/>
            <person name="Liu J."/>
            <person name="Chang S."/>
            <person name="Chen M."/>
            <person name="Zhu B."/>
            <person name="Guo L."/>
            <person name="An Q."/>
        </authorList>
    </citation>
    <scope>NUCLEOTIDE SEQUENCE [LARGE SCALE GENOMIC DNA]</scope>
    <source>
        <strain evidence="13 14">Os34</strain>
    </source>
</reference>
<dbReference type="HAMAP" id="MF_02220">
    <property type="entry name" value="XylB"/>
    <property type="match status" value="1"/>
</dbReference>
<dbReference type="GO" id="GO:0005998">
    <property type="term" value="P:xylulose catabolic process"/>
    <property type="evidence" value="ECO:0007669"/>
    <property type="project" value="UniProtKB-UniRule"/>
</dbReference>
<evidence type="ECO:0000256" key="6">
    <source>
        <dbReference type="ARBA" id="ARBA00022840"/>
    </source>
</evidence>
<keyword evidence="6 8" id="KW-0067">ATP-binding</keyword>
<feature type="site" description="Important for activity" evidence="8">
    <location>
        <position position="9"/>
    </location>
</feature>
<evidence type="ECO:0000259" key="12">
    <source>
        <dbReference type="Pfam" id="PF02782"/>
    </source>
</evidence>
<dbReference type="Proteomes" id="UP000501648">
    <property type="component" value="Chromosome"/>
</dbReference>
<feature type="binding site" evidence="8">
    <location>
        <begin position="80"/>
        <end position="81"/>
    </location>
    <ligand>
        <name>substrate</name>
    </ligand>
</feature>
<evidence type="ECO:0000256" key="4">
    <source>
        <dbReference type="ARBA" id="ARBA00022741"/>
    </source>
</evidence>
<protein>
    <recommendedName>
        <fullName evidence="8 10">Xylulose kinase</fullName>
        <shortName evidence="8 10">Xylulokinase</shortName>
        <ecNumber evidence="8 10">2.7.1.17</ecNumber>
    </recommendedName>
</protein>
<feature type="domain" description="Carbohydrate kinase FGGY N-terminal" evidence="11">
    <location>
        <begin position="5"/>
        <end position="247"/>
    </location>
</feature>
<dbReference type="Gene3D" id="3.30.420.40">
    <property type="match status" value="2"/>
</dbReference>
<name>A0A6M3ZRZ7_9BURK</name>
<dbReference type="InterPro" id="IPR018484">
    <property type="entry name" value="FGGY_N"/>
</dbReference>
<dbReference type="PROSITE" id="PS00445">
    <property type="entry name" value="FGGY_KINASES_2"/>
    <property type="match status" value="1"/>
</dbReference>
<dbReference type="InterPro" id="IPR043129">
    <property type="entry name" value="ATPase_NBD"/>
</dbReference>
<keyword evidence="7 8" id="KW-0119">Carbohydrate metabolism</keyword>
<proteinExistence type="inferred from homology"/>
<sequence>MRACLLGIDLGTSACKALLLSTEGRILASASAGYPVSQPRQRWVEQEPQAWIAAARLAVAQAMQSAGSVQLLGIGLSGQMHGLTALDAQYRPLRPAILWNDQRNEMEAAEITQAAGGLSALLAQTGNRMLVGYTGGKLLWMQKHEPHLYARLRVVLNPKDYLRYVLTGEIATEVSDASGTGLFDVRQRRWASDLIRAAGLDPAHWPACHESQVVSGKVHAQAASLFGIAPGIPVIGGGGDSVIQSLGAGVVAPGGWQTTIGTAGILAAALERPLSSPDGRIQVFCNVAPDRWHAMGVSLNAGGALAWWRSAMQSPDSQEAPSFEAIVQAAAQSLPGARGLLFLPYLNGERCPHPDPAARAAFIGLTARHGFADLARSVLEGVVHSLCDMHALMSAMGVAPGWVSTSGGGARSAQWRQIQADMLECEVVTREGAAEGAALGAALLAGVGLQIWPDVEHAAKLLPELTRQRPDPTRAALYRQAHAIYQALYPLLSPSFQRLGDLAAQGEAQ</sequence>
<gene>
    <name evidence="8 10 13" type="primary">xylB</name>
    <name evidence="13" type="ORF">C798_14145</name>
</gene>
<dbReference type="InterPro" id="IPR018483">
    <property type="entry name" value="Carb_kinase_FGGY_CS"/>
</dbReference>
<keyword evidence="4 8" id="KW-0547">Nucleotide-binding</keyword>
<dbReference type="SUPFAM" id="SSF53067">
    <property type="entry name" value="Actin-like ATPase domain"/>
    <property type="match status" value="2"/>
</dbReference>
<evidence type="ECO:0000256" key="3">
    <source>
        <dbReference type="ARBA" id="ARBA00022679"/>
    </source>
</evidence>
<dbReference type="PROSITE" id="PS00933">
    <property type="entry name" value="FGGY_KINASES_1"/>
    <property type="match status" value="1"/>
</dbReference>
<dbReference type="InterPro" id="IPR006000">
    <property type="entry name" value="Xylulokinase"/>
</dbReference>
<dbReference type="InterPro" id="IPR050406">
    <property type="entry name" value="FGGY_Carb_Kinase"/>
</dbReference>